<comment type="caution">
    <text evidence="1">The sequence shown here is derived from an EMBL/GenBank/DDBJ whole genome shotgun (WGS) entry which is preliminary data.</text>
</comment>
<protein>
    <submittedName>
        <fullName evidence="1">Uncharacterized protein</fullName>
    </submittedName>
</protein>
<reference evidence="1 2" key="1">
    <citation type="submission" date="2024-04" db="EMBL/GenBank/DDBJ databases">
        <title>Phyllosticta paracitricarpa is synonymous to the EU quarantine fungus P. citricarpa based on phylogenomic analyses.</title>
        <authorList>
            <consortium name="Lawrence Berkeley National Laboratory"/>
            <person name="Van Ingen-Buijs V.A."/>
            <person name="Van Westerhoven A.C."/>
            <person name="Haridas S."/>
            <person name="Skiadas P."/>
            <person name="Martin F."/>
            <person name="Groenewald J.Z."/>
            <person name="Crous P.W."/>
            <person name="Seidl M.F."/>
        </authorList>
    </citation>
    <scope>NUCLEOTIDE SEQUENCE [LARGE SCALE GENOMIC DNA]</scope>
    <source>
        <strain evidence="1 2">CBS 123371</strain>
    </source>
</reference>
<gene>
    <name evidence="1" type="ORF">IWZ03DRAFT_427896</name>
</gene>
<name>A0ABR1KYP2_9PEZI</name>
<sequence length="257" mass="29570">MSLPFDMDQDNYAAREAPAVNDSLALVNDAASQAPYPQTDHEILTDWQDRPGQMTDEGKEIVRQALSRCTGYAFSWDFITIVTSYLSFFGTRDFHACAMWVLLDNHDLAADVRLRTKVNKFQLEASERHTKFCPNCNKVNPRPYGHGINMLKLLDKVFEDQTEKLRAAVSDLEETALETTVERENARCVFECQTRKLRAAVSELKEDPLKMTVERENARRAIEWHSRYNVWQAGWIFYDDELVCEICGQIDSDASEE</sequence>
<evidence type="ECO:0000313" key="1">
    <source>
        <dbReference type="EMBL" id="KAK7523456.1"/>
    </source>
</evidence>
<keyword evidence="2" id="KW-1185">Reference proteome</keyword>
<proteinExistence type="predicted"/>
<organism evidence="1 2">
    <name type="scientific">Phyllosticta citriasiana</name>
    <dbReference type="NCBI Taxonomy" id="595635"/>
    <lineage>
        <taxon>Eukaryota</taxon>
        <taxon>Fungi</taxon>
        <taxon>Dikarya</taxon>
        <taxon>Ascomycota</taxon>
        <taxon>Pezizomycotina</taxon>
        <taxon>Dothideomycetes</taxon>
        <taxon>Dothideomycetes incertae sedis</taxon>
        <taxon>Botryosphaeriales</taxon>
        <taxon>Phyllostictaceae</taxon>
        <taxon>Phyllosticta</taxon>
    </lineage>
</organism>
<dbReference type="EMBL" id="JBBPHU010000001">
    <property type="protein sequence ID" value="KAK7523456.1"/>
    <property type="molecule type" value="Genomic_DNA"/>
</dbReference>
<accession>A0ABR1KYP2</accession>
<dbReference type="Proteomes" id="UP001363622">
    <property type="component" value="Unassembled WGS sequence"/>
</dbReference>
<evidence type="ECO:0000313" key="2">
    <source>
        <dbReference type="Proteomes" id="UP001363622"/>
    </source>
</evidence>